<sequence length="193" mass="21340">MPPLVIPIPKGVKDEEAVALIGGGDVALTFLKLLRKSSPKQIIIYGANSVTGLILMQLLTNLTKLSIVPMTTKASQKYLNDKISEYGIRISKHMEKIPSTVVDIAGNGVTRELMEHVRSGDKVYSIAQNNLRGVQFISKPSFPNDYRTLLQLIAKKQLFIPIGEVLSIDNIKSAIDYLSSHHSRGRILLSFEK</sequence>
<dbReference type="RefSeq" id="WP_006352244.1">
    <property type="nucleotide sequence ID" value="NZ_ADNY01000042.1"/>
</dbReference>
<organism evidence="1 2">
    <name type="scientific">Lactobacillus amylolyticus DSM 11664</name>
    <dbReference type="NCBI Taxonomy" id="585524"/>
    <lineage>
        <taxon>Bacteria</taxon>
        <taxon>Bacillati</taxon>
        <taxon>Bacillota</taxon>
        <taxon>Bacilli</taxon>
        <taxon>Lactobacillales</taxon>
        <taxon>Lactobacillaceae</taxon>
        <taxon>Lactobacillus</taxon>
    </lineage>
</organism>
<evidence type="ECO:0000313" key="1">
    <source>
        <dbReference type="EMBL" id="EFG55228.1"/>
    </source>
</evidence>
<evidence type="ECO:0000313" key="2">
    <source>
        <dbReference type="Proteomes" id="UP000004069"/>
    </source>
</evidence>
<dbReference type="Gene3D" id="3.40.50.720">
    <property type="entry name" value="NAD(P)-binding Rossmann-like Domain"/>
    <property type="match status" value="1"/>
</dbReference>
<evidence type="ECO:0008006" key="3">
    <source>
        <dbReference type="Google" id="ProtNLM"/>
    </source>
</evidence>
<protein>
    <recommendedName>
        <fullName evidence="3">Alcohol dehydrogenase-like C-terminal domain-containing protein</fullName>
    </recommendedName>
</protein>
<proteinExistence type="predicted"/>
<dbReference type="Gene3D" id="3.90.180.10">
    <property type="entry name" value="Medium-chain alcohol dehydrogenases, catalytic domain"/>
    <property type="match status" value="1"/>
</dbReference>
<reference evidence="1 2" key="1">
    <citation type="submission" date="2010-04" db="EMBL/GenBank/DDBJ databases">
        <authorList>
            <person name="Muzny D."/>
            <person name="Qin X."/>
            <person name="Deng J."/>
            <person name="Jiang H."/>
            <person name="Liu Y."/>
            <person name="Qu J."/>
            <person name="Song X.-Z."/>
            <person name="Zhang L."/>
            <person name="Thornton R."/>
            <person name="Coyle M."/>
            <person name="Francisco L."/>
            <person name="Jackson L."/>
            <person name="Javaid M."/>
            <person name="Korchina V."/>
            <person name="Kovar C."/>
            <person name="Mata R."/>
            <person name="Mathew T."/>
            <person name="Ngo R."/>
            <person name="Nguyen L."/>
            <person name="Nguyen N."/>
            <person name="Okwuonu G."/>
            <person name="Ongeri F."/>
            <person name="Pham C."/>
            <person name="Simmons D."/>
            <person name="Wilczek-Boney K."/>
            <person name="Hale W."/>
            <person name="Jakkamsetti A."/>
            <person name="Pham P."/>
            <person name="Ruth R."/>
            <person name="San Lucas F."/>
            <person name="Warren J."/>
            <person name="Zhang J."/>
            <person name="Zhao Z."/>
            <person name="Zhou C."/>
            <person name="Zhu D."/>
            <person name="Lee S."/>
            <person name="Bess C."/>
            <person name="Blankenburg K."/>
            <person name="Forbes L."/>
            <person name="Fu Q."/>
            <person name="Gubbala S."/>
            <person name="Hirani K."/>
            <person name="Jayaseelan J.C."/>
            <person name="Lara F."/>
            <person name="Munidasa M."/>
            <person name="Palculict T."/>
            <person name="Patil S."/>
            <person name="Pu L.-L."/>
            <person name="Saada N."/>
            <person name="Tang L."/>
            <person name="Weissenberger G."/>
            <person name="Zhu Y."/>
            <person name="Hemphill L."/>
            <person name="Shang Y."/>
            <person name="Youmans B."/>
            <person name="Ayvaz T."/>
            <person name="Ross M."/>
            <person name="Santibanez J."/>
            <person name="Aqrawi P."/>
            <person name="Gross S."/>
            <person name="Joshi V."/>
            <person name="Fowler G."/>
            <person name="Nazareth L."/>
            <person name="Reid J."/>
            <person name="Worley K."/>
            <person name="Petrosino J."/>
            <person name="Highlander S."/>
            <person name="Gibbs R."/>
        </authorList>
    </citation>
    <scope>NUCLEOTIDE SEQUENCE [LARGE SCALE GENOMIC DNA]</scope>
    <source>
        <strain evidence="1 2">DSM 11664</strain>
    </source>
</reference>
<dbReference type="OrthoDB" id="110915at2"/>
<dbReference type="PATRIC" id="fig|585524.9.peg.255"/>
<dbReference type="eggNOG" id="COG0604">
    <property type="taxonomic scope" value="Bacteria"/>
</dbReference>
<accession>D4YU82</accession>
<dbReference type="EMBL" id="ADNY01000042">
    <property type="protein sequence ID" value="EFG55228.1"/>
    <property type="molecule type" value="Genomic_DNA"/>
</dbReference>
<gene>
    <name evidence="1" type="ORF">HMPREF0493_1093</name>
</gene>
<dbReference type="AlphaFoldDB" id="D4YU82"/>
<dbReference type="Proteomes" id="UP000004069">
    <property type="component" value="Unassembled WGS sequence"/>
</dbReference>
<name>D4YU82_9LACO</name>
<comment type="caution">
    <text evidence="1">The sequence shown here is derived from an EMBL/GenBank/DDBJ whole genome shotgun (WGS) entry which is preliminary data.</text>
</comment>
<keyword evidence="2" id="KW-1185">Reference proteome</keyword>